<dbReference type="RefSeq" id="WP_075010647.1">
    <property type="nucleotide sequence ID" value="NZ_FOAP01000027.1"/>
</dbReference>
<evidence type="ECO:0000313" key="3">
    <source>
        <dbReference type="Proteomes" id="UP000182719"/>
    </source>
</evidence>
<keyword evidence="3" id="KW-1185">Reference proteome</keyword>
<feature type="compositionally biased region" description="Basic and acidic residues" evidence="1">
    <location>
        <begin position="85"/>
        <end position="94"/>
    </location>
</feature>
<organism evidence="2 3">
    <name type="scientific">Stigmatella aurantiaca</name>
    <dbReference type="NCBI Taxonomy" id="41"/>
    <lineage>
        <taxon>Bacteria</taxon>
        <taxon>Pseudomonadati</taxon>
        <taxon>Myxococcota</taxon>
        <taxon>Myxococcia</taxon>
        <taxon>Myxococcales</taxon>
        <taxon>Cystobacterineae</taxon>
        <taxon>Archangiaceae</taxon>
        <taxon>Stigmatella</taxon>
    </lineage>
</organism>
<dbReference type="EMBL" id="FOAP01000027">
    <property type="protein sequence ID" value="SEM96928.1"/>
    <property type="molecule type" value="Genomic_DNA"/>
</dbReference>
<reference evidence="3" key="1">
    <citation type="submission" date="2016-10" db="EMBL/GenBank/DDBJ databases">
        <authorList>
            <person name="Varghese N."/>
            <person name="Submissions S."/>
        </authorList>
    </citation>
    <scope>NUCLEOTIDE SEQUENCE [LARGE SCALE GENOMIC DNA]</scope>
    <source>
        <strain evidence="3">DSM 17044</strain>
    </source>
</reference>
<name>A0A1H8CRK2_STIAU</name>
<gene>
    <name evidence="2" type="ORF">SAMN05444354_12731</name>
</gene>
<evidence type="ECO:0000256" key="1">
    <source>
        <dbReference type="SAM" id="MobiDB-lite"/>
    </source>
</evidence>
<feature type="compositionally biased region" description="Polar residues" evidence="1">
    <location>
        <begin position="20"/>
        <end position="45"/>
    </location>
</feature>
<feature type="region of interest" description="Disordered" evidence="1">
    <location>
        <begin position="1"/>
        <end position="106"/>
    </location>
</feature>
<dbReference type="AlphaFoldDB" id="A0A1H8CRK2"/>
<dbReference type="OrthoDB" id="5505283at2"/>
<dbReference type="Proteomes" id="UP000182719">
    <property type="component" value="Unassembled WGS sequence"/>
</dbReference>
<accession>A0A1H8CRK2</accession>
<evidence type="ECO:0000313" key="2">
    <source>
        <dbReference type="EMBL" id="SEM96928.1"/>
    </source>
</evidence>
<sequence>MRVNGNGGPVRPKQGELETPKSTGSKEASQPQARGAASRQSSPVGTNDGFESAPKLARGSAGGTAQARGAKDAPAEVRTGQMDYYRQRQEDFVRRNPGQKPPDYYLGYGNKYAEKFASLGPKDLSPEGLKWRDRTLKALQDAMETKRMEDPAAFAQLERDPEAFRQFAYDTHADAYVKSGLFELPAQDLVKIASTPEFRDLLNKDGVKQIADVLGRLKPEDVARIGEESFKQIGQALDDFRKNFKLPKLPLPPLLPLPSLRLP</sequence>
<proteinExistence type="predicted"/>
<protein>
    <submittedName>
        <fullName evidence="2">Uncharacterized protein</fullName>
    </submittedName>
</protein>